<dbReference type="PANTHER" id="PTHR14270:SF0">
    <property type="entry name" value="NONSENSE-MEDIATED MRNA DECAY FACTOR SMG9"/>
    <property type="match status" value="1"/>
</dbReference>
<evidence type="ECO:0000256" key="3">
    <source>
        <dbReference type="SAM" id="MobiDB-lite"/>
    </source>
</evidence>
<dbReference type="Gene3D" id="3.40.50.300">
    <property type="entry name" value="P-loop containing nucleotide triphosphate hydrolases"/>
    <property type="match status" value="1"/>
</dbReference>
<sequence length="505" mass="56479">MIAIIKVLVTPVISDENEVTDSVSSRPEQASVSDKEVKDISLQVTRILMAVLFQLLAIPLLERDYEAETPPAKPPTILVKPSSEQRPGPTYSSPGPQVSPTRTTDRPVVIARSRDDGQPTTPSGAYGGTPSIVTREGTTVPRQTLQRHTANLPQPETIQSRLAPPPIMKQCIKLIDEHQNWTDTALEYLTDSTEFVVVGVIGLQGTGKSTIISQLAGNTPTDHHRKYVFPTQARDVREICEHQTTGVDMFISSERLIFIDSQPVISPSVLDKMIRADRKIPPEYSTAENCIEMQSLHQVAFLMTVCHVILVVQDWFTDMNLLRFLQTAEMLKPASHSSSSSHDGASGPEENSDYFPHLVFVQNKATRDMFTIETFDWMQTTIAKVFDSSKLKIKGDVTLATGKLLPSLSRKTLSSDVNLYLLPTMDKESTDPDSSDMTMNVLPEFKGHPPYTTLINGLRKQVYYMPRDPLTHTNLTEKNWFNYAARTWDAVKKSPLMAEYNRLLH</sequence>
<proteinExistence type="inferred from homology"/>
<dbReference type="Proteomes" id="UP001186944">
    <property type="component" value="Unassembled WGS sequence"/>
</dbReference>
<dbReference type="AlphaFoldDB" id="A0AA88XEA5"/>
<comment type="similarity">
    <text evidence="1">Belongs to the SMG9 family.</text>
</comment>
<protein>
    <recommendedName>
        <fullName evidence="6">Protein SMG9</fullName>
    </recommendedName>
</protein>
<evidence type="ECO:0008006" key="6">
    <source>
        <dbReference type="Google" id="ProtNLM"/>
    </source>
</evidence>
<evidence type="ECO:0000256" key="1">
    <source>
        <dbReference type="ARBA" id="ARBA00007712"/>
    </source>
</evidence>
<evidence type="ECO:0000256" key="2">
    <source>
        <dbReference type="ARBA" id="ARBA00023161"/>
    </source>
</evidence>
<dbReference type="EMBL" id="VSWD01000013">
    <property type="protein sequence ID" value="KAK3083650.1"/>
    <property type="molecule type" value="Genomic_DNA"/>
</dbReference>
<dbReference type="InterPro" id="IPR027417">
    <property type="entry name" value="P-loop_NTPase"/>
</dbReference>
<evidence type="ECO:0000313" key="5">
    <source>
        <dbReference type="Proteomes" id="UP001186944"/>
    </source>
</evidence>
<evidence type="ECO:0000313" key="4">
    <source>
        <dbReference type="EMBL" id="KAK3083650.1"/>
    </source>
</evidence>
<accession>A0AA88XEA5</accession>
<feature type="region of interest" description="Disordered" evidence="3">
    <location>
        <begin position="68"/>
        <end position="135"/>
    </location>
</feature>
<organism evidence="4 5">
    <name type="scientific">Pinctada imbricata</name>
    <name type="common">Atlantic pearl-oyster</name>
    <name type="synonym">Pinctada martensii</name>
    <dbReference type="NCBI Taxonomy" id="66713"/>
    <lineage>
        <taxon>Eukaryota</taxon>
        <taxon>Metazoa</taxon>
        <taxon>Spiralia</taxon>
        <taxon>Lophotrochozoa</taxon>
        <taxon>Mollusca</taxon>
        <taxon>Bivalvia</taxon>
        <taxon>Autobranchia</taxon>
        <taxon>Pteriomorphia</taxon>
        <taxon>Pterioida</taxon>
        <taxon>Pterioidea</taxon>
        <taxon>Pteriidae</taxon>
        <taxon>Pinctada</taxon>
    </lineage>
</organism>
<dbReference type="PANTHER" id="PTHR14270">
    <property type="entry name" value="NONSENSE-MEDIATED MRNA DECAY FACTOR SMG9"/>
    <property type="match status" value="1"/>
</dbReference>
<feature type="compositionally biased region" description="Polar residues" evidence="3">
    <location>
        <begin position="82"/>
        <end position="102"/>
    </location>
</feature>
<dbReference type="InterPro" id="IPR039177">
    <property type="entry name" value="SMG9"/>
</dbReference>
<reference evidence="4" key="1">
    <citation type="submission" date="2019-08" db="EMBL/GenBank/DDBJ databases">
        <title>The improved chromosome-level genome for the pearl oyster Pinctada fucata martensii using PacBio sequencing and Hi-C.</title>
        <authorList>
            <person name="Zheng Z."/>
        </authorList>
    </citation>
    <scope>NUCLEOTIDE SEQUENCE</scope>
    <source>
        <strain evidence="4">ZZ-2019</strain>
        <tissue evidence="4">Adductor muscle</tissue>
    </source>
</reference>
<keyword evidence="2" id="KW-0866">Nonsense-mediated mRNA decay</keyword>
<dbReference type="GO" id="GO:0000184">
    <property type="term" value="P:nuclear-transcribed mRNA catabolic process, nonsense-mediated decay"/>
    <property type="evidence" value="ECO:0007669"/>
    <property type="project" value="UniProtKB-KW"/>
</dbReference>
<keyword evidence="5" id="KW-1185">Reference proteome</keyword>
<gene>
    <name evidence="4" type="ORF">FSP39_000786</name>
</gene>
<name>A0AA88XEA5_PINIB</name>
<dbReference type="SUPFAM" id="SSF52540">
    <property type="entry name" value="P-loop containing nucleoside triphosphate hydrolases"/>
    <property type="match status" value="1"/>
</dbReference>
<comment type="caution">
    <text evidence="4">The sequence shown here is derived from an EMBL/GenBank/DDBJ whole genome shotgun (WGS) entry which is preliminary data.</text>
</comment>